<proteinExistence type="predicted"/>
<reference evidence="1" key="1">
    <citation type="submission" date="2019-08" db="EMBL/GenBank/DDBJ databases">
        <authorList>
            <person name="Kucharzyk K."/>
            <person name="Murdoch R.W."/>
            <person name="Higgins S."/>
            <person name="Loffler F."/>
        </authorList>
    </citation>
    <scope>NUCLEOTIDE SEQUENCE</scope>
</reference>
<comment type="caution">
    <text evidence="1">The sequence shown here is derived from an EMBL/GenBank/DDBJ whole genome shotgun (WGS) entry which is preliminary data.</text>
</comment>
<dbReference type="AlphaFoldDB" id="A0A644V422"/>
<protein>
    <submittedName>
        <fullName evidence="1">Uncharacterized protein</fullName>
    </submittedName>
</protein>
<dbReference type="InterPro" id="IPR032710">
    <property type="entry name" value="NTF2-like_dom_sf"/>
</dbReference>
<evidence type="ECO:0000313" key="1">
    <source>
        <dbReference type="EMBL" id="MPL85931.1"/>
    </source>
</evidence>
<accession>A0A644V422</accession>
<name>A0A644V422_9ZZZZ</name>
<organism evidence="1">
    <name type="scientific">bioreactor metagenome</name>
    <dbReference type="NCBI Taxonomy" id="1076179"/>
    <lineage>
        <taxon>unclassified sequences</taxon>
        <taxon>metagenomes</taxon>
        <taxon>ecological metagenomes</taxon>
    </lineage>
</organism>
<sequence length="144" mass="16664">MTEKILTGKFREAFLNMDLDAMSSLLDDHMTFFSKATLNRFTNKQDFLDHANEVFDKLKNMQALTIPGERLNKTSFELTYQFETWVPVPHYLITNEGFGLVSCLECRTIDLKTLVRLKFNEQLISGIKIIQTKNIECRKTAFSG</sequence>
<gene>
    <name evidence="1" type="ORF">SDC9_31906</name>
</gene>
<dbReference type="SUPFAM" id="SSF54427">
    <property type="entry name" value="NTF2-like"/>
    <property type="match status" value="1"/>
</dbReference>
<dbReference type="EMBL" id="VSSQ01000213">
    <property type="protein sequence ID" value="MPL85931.1"/>
    <property type="molecule type" value="Genomic_DNA"/>
</dbReference>